<dbReference type="RefSeq" id="WP_015209503.1">
    <property type="nucleotide sequence ID" value="NC_019757.1"/>
</dbReference>
<proteinExistence type="predicted"/>
<dbReference type="HOGENOM" id="CLU_2751068_0_0_3"/>
<dbReference type="AlphaFoldDB" id="K9X2H9"/>
<dbReference type="EMBL" id="CP003642">
    <property type="protein sequence ID" value="AFZ26261.1"/>
    <property type="molecule type" value="Genomic_DNA"/>
</dbReference>
<gene>
    <name evidence="1" type="ORF">Cylst_4157</name>
</gene>
<accession>K9X2H9</accession>
<reference evidence="1 2" key="1">
    <citation type="submission" date="2012-06" db="EMBL/GenBank/DDBJ databases">
        <title>Finished chromosome of genome of Cylindrospermum stagnale PCC 7417.</title>
        <authorList>
            <consortium name="US DOE Joint Genome Institute"/>
            <person name="Gugger M."/>
            <person name="Coursin T."/>
            <person name="Rippka R."/>
            <person name="Tandeau De Marsac N."/>
            <person name="Huntemann M."/>
            <person name="Wei C.-L."/>
            <person name="Han J."/>
            <person name="Detter J.C."/>
            <person name="Han C."/>
            <person name="Tapia R."/>
            <person name="Chen A."/>
            <person name="Kyrpides N."/>
            <person name="Mavromatis K."/>
            <person name="Markowitz V."/>
            <person name="Szeto E."/>
            <person name="Ivanova N."/>
            <person name="Pagani I."/>
            <person name="Pati A."/>
            <person name="Goodwin L."/>
            <person name="Nordberg H.P."/>
            <person name="Cantor M.N."/>
            <person name="Hua S.X."/>
            <person name="Woyke T."/>
            <person name="Kerfeld C.A."/>
        </authorList>
    </citation>
    <scope>NUCLEOTIDE SEQUENCE [LARGE SCALE GENOMIC DNA]</scope>
    <source>
        <strain evidence="1 2">PCC 7417</strain>
    </source>
</reference>
<dbReference type="KEGG" id="csg:Cylst_4157"/>
<sequence>MALERGKRHSYFSARQNVIAENIIKGAVEPEKPRLSKQLLMLISVVAPGNKPVTLQRERISEIAKTSQSH</sequence>
<name>K9X2H9_9NOST</name>
<organism evidence="1 2">
    <name type="scientific">Cylindrospermum stagnale PCC 7417</name>
    <dbReference type="NCBI Taxonomy" id="56107"/>
    <lineage>
        <taxon>Bacteria</taxon>
        <taxon>Bacillati</taxon>
        <taxon>Cyanobacteriota</taxon>
        <taxon>Cyanophyceae</taxon>
        <taxon>Nostocales</taxon>
        <taxon>Nostocaceae</taxon>
        <taxon>Cylindrospermum</taxon>
    </lineage>
</organism>
<protein>
    <submittedName>
        <fullName evidence="1">Uncharacterized protein</fullName>
    </submittedName>
</protein>
<keyword evidence="2" id="KW-1185">Reference proteome</keyword>
<evidence type="ECO:0000313" key="2">
    <source>
        <dbReference type="Proteomes" id="UP000010475"/>
    </source>
</evidence>
<dbReference type="Proteomes" id="UP000010475">
    <property type="component" value="Chromosome"/>
</dbReference>
<evidence type="ECO:0000313" key="1">
    <source>
        <dbReference type="EMBL" id="AFZ26261.1"/>
    </source>
</evidence>